<dbReference type="InterPro" id="IPR036388">
    <property type="entry name" value="WH-like_DNA-bd_sf"/>
</dbReference>
<keyword evidence="4" id="KW-0804">Transcription</keyword>
<proteinExistence type="inferred from homology"/>
<keyword evidence="2" id="KW-0805">Transcription regulation</keyword>
<evidence type="ECO:0000313" key="7">
    <source>
        <dbReference type="Proteomes" id="UP000035930"/>
    </source>
</evidence>
<dbReference type="EMBL" id="CP011923">
    <property type="protein sequence ID" value="AKN87926.1"/>
    <property type="molecule type" value="Genomic_DNA"/>
</dbReference>
<dbReference type="PANTHER" id="PTHR30537:SF5">
    <property type="entry name" value="HTH-TYPE TRANSCRIPTIONAL ACTIVATOR TTDR-RELATED"/>
    <property type="match status" value="1"/>
</dbReference>
<dbReference type="Gene3D" id="1.10.10.10">
    <property type="entry name" value="Winged helix-like DNA-binding domain superfamily/Winged helix DNA-binding domain"/>
    <property type="match status" value="1"/>
</dbReference>
<keyword evidence="7" id="KW-1185">Reference proteome</keyword>
<organism evidence="6 7">
    <name type="scientific">Francisella orientalis</name>
    <dbReference type="NCBI Taxonomy" id="299583"/>
    <lineage>
        <taxon>Bacteria</taxon>
        <taxon>Pseudomonadati</taxon>
        <taxon>Pseudomonadota</taxon>
        <taxon>Gammaproteobacteria</taxon>
        <taxon>Thiotrichales</taxon>
        <taxon>Francisellaceae</taxon>
        <taxon>Francisella</taxon>
    </lineage>
</organism>
<dbReference type="PANTHER" id="PTHR30537">
    <property type="entry name" value="HTH-TYPE TRANSCRIPTIONAL REGULATOR"/>
    <property type="match status" value="1"/>
</dbReference>
<dbReference type="InterPro" id="IPR005119">
    <property type="entry name" value="LysR_subst-bd"/>
</dbReference>
<dbReference type="Pfam" id="PF00126">
    <property type="entry name" value="HTH_1"/>
    <property type="match status" value="1"/>
</dbReference>
<dbReference type="Pfam" id="PF03466">
    <property type="entry name" value="LysR_substrate"/>
    <property type="match status" value="1"/>
</dbReference>
<dbReference type="InterPro" id="IPR036390">
    <property type="entry name" value="WH_DNA-bd_sf"/>
</dbReference>
<evidence type="ECO:0000259" key="5">
    <source>
        <dbReference type="PROSITE" id="PS50931"/>
    </source>
</evidence>
<gene>
    <name evidence="6" type="ORF">FNO190_0026</name>
</gene>
<dbReference type="Gene3D" id="3.40.190.290">
    <property type="match status" value="1"/>
</dbReference>
<keyword evidence="3" id="KW-0238">DNA-binding</keyword>
<dbReference type="SUPFAM" id="SSF53850">
    <property type="entry name" value="Periplasmic binding protein-like II"/>
    <property type="match status" value="1"/>
</dbReference>
<dbReference type="SUPFAM" id="SSF46785">
    <property type="entry name" value="Winged helix' DNA-binding domain"/>
    <property type="match status" value="1"/>
</dbReference>
<evidence type="ECO:0000256" key="4">
    <source>
        <dbReference type="ARBA" id="ARBA00023163"/>
    </source>
</evidence>
<dbReference type="PROSITE" id="PS50931">
    <property type="entry name" value="HTH_LYSR"/>
    <property type="match status" value="1"/>
</dbReference>
<accession>A0ABM5U5E1</accession>
<feature type="domain" description="HTH lysR-type" evidence="5">
    <location>
        <begin position="10"/>
        <end position="67"/>
    </location>
</feature>
<dbReference type="InterPro" id="IPR058163">
    <property type="entry name" value="LysR-type_TF_proteobact-type"/>
</dbReference>
<protein>
    <submittedName>
        <fullName evidence="6">LysR family transcriptional regulator</fullName>
    </submittedName>
</protein>
<evidence type="ECO:0000313" key="6">
    <source>
        <dbReference type="EMBL" id="AKN87926.1"/>
    </source>
</evidence>
<dbReference type="Proteomes" id="UP000035930">
    <property type="component" value="Chromosome"/>
</dbReference>
<dbReference type="InterPro" id="IPR000847">
    <property type="entry name" value="LysR_HTH_N"/>
</dbReference>
<evidence type="ECO:0000256" key="2">
    <source>
        <dbReference type="ARBA" id="ARBA00023015"/>
    </source>
</evidence>
<sequence>MYFQIGNSMDRFDCMKSFILVAKNLSFTVAARKQGFGLAKVSKQINFLEEWLSSSLFIRTTRKVELTAKGEVFLDYAQDIVKRVEGAQNDIENRDIQPRGEIAVSITAGLNAAFFIEHFANFLSKYDQVKLNIHNINSPLTVLEGTCDVSISSIDVADPRLVKYVFCSFKRKLYASPRYLEKKGIPRSLSDLSHHNTLVNTLTHPKGWQFGKSSVNLNYDYLSSSTDELKNAAIHGLGIIWSIDPLVRQEVNSRDLIEIKMDEAQEDVKLYCYFLQTSKQDKRRILAEYLLKNVDIL</sequence>
<evidence type="ECO:0000256" key="1">
    <source>
        <dbReference type="ARBA" id="ARBA00009437"/>
    </source>
</evidence>
<reference evidence="6" key="1">
    <citation type="submission" date="2017-08" db="EMBL/GenBank/DDBJ databases">
        <title>Complete Genome Sequence of Francisella noatunensis subsp. orientalis strain FNO190.</title>
        <authorList>
            <person name="Pereira F.L."/>
            <person name="Goncalves L.A."/>
            <person name="Guilherme T.C."/>
            <person name="Soares S.C."/>
            <person name="Dorella F.A."/>
            <person name="Carvalho A.F."/>
            <person name="Leibowitz M.P."/>
            <person name="Leal C.A.G."/>
            <person name="Azevedo V.A.C."/>
            <person name="Figueiredo H.C.P."/>
        </authorList>
    </citation>
    <scope>NUCLEOTIDE SEQUENCE</scope>
    <source>
        <strain evidence="6">FNO190</strain>
    </source>
</reference>
<comment type="similarity">
    <text evidence="1">Belongs to the LysR transcriptional regulatory family.</text>
</comment>
<name>A0ABM5U5E1_9GAMM</name>
<evidence type="ECO:0000256" key="3">
    <source>
        <dbReference type="ARBA" id="ARBA00023125"/>
    </source>
</evidence>